<dbReference type="PROSITE" id="PS50893">
    <property type="entry name" value="ABC_TRANSPORTER_2"/>
    <property type="match status" value="1"/>
</dbReference>
<dbReference type="EMBL" id="CAKKNS010000001">
    <property type="protein sequence ID" value="CAH0416026.1"/>
    <property type="molecule type" value="Genomic_DNA"/>
</dbReference>
<dbReference type="InterPro" id="IPR003439">
    <property type="entry name" value="ABC_transporter-like_ATP-bd"/>
</dbReference>
<feature type="domain" description="ABC transporter" evidence="9">
    <location>
        <begin position="329"/>
        <end position="533"/>
    </location>
</feature>
<evidence type="ECO:0000256" key="1">
    <source>
        <dbReference type="ARBA" id="ARBA00004651"/>
    </source>
</evidence>
<feature type="transmembrane region" description="Helical" evidence="8">
    <location>
        <begin position="12"/>
        <end position="33"/>
    </location>
</feature>
<evidence type="ECO:0000259" key="9">
    <source>
        <dbReference type="PROSITE" id="PS50893"/>
    </source>
</evidence>
<evidence type="ECO:0000256" key="6">
    <source>
        <dbReference type="ARBA" id="ARBA00022989"/>
    </source>
</evidence>
<dbReference type="InterPro" id="IPR036640">
    <property type="entry name" value="ABC1_TM_sf"/>
</dbReference>
<dbReference type="Gene3D" id="3.40.50.300">
    <property type="entry name" value="P-loop containing nucleotide triphosphate hydrolases"/>
    <property type="match status" value="1"/>
</dbReference>
<keyword evidence="12" id="KW-1185">Reference proteome</keyword>
<sequence>MKSAINNELRPFKLAFSLQVIVVAISTLIDLYMPYLEGHIINAIVYQHSVPLFINNIVLLFFAATFNLLISYFTAKMQYSKLPKIIVTVIDSLITHFYHVTPQTMRQYDGTYLNSRVNQDVTITAQFIYITLPKFIANIITILGVGAFLAAFNIRILGLFAIFISAYMLVYWVTRYYIFTTSMAVKETSAHYFADRNGIFTRYLAIKAKELLVPEQQKNKQLAQKMFGAMRGNFKWHYILSTSKISLSILFQTVFFIIGGVAVIQGHWQIGTFTIILQYFNILLGVVDNCFYVGSEFQDYQASQARLRELLELPVENSADQTMPQLKKITMTNVNFAITPNQYLYSQPLTFTMIPGKLYTLVGPNGVGKTTLTSILLGLVTNYDGNIYVNDIDFKNLAMRNYRQHNVAVMLQSDEATRINVRDYLAQFNVSPSSNNDALTQAIFFEESFNLTPLLDTAMNQLSGGEQQLVILYATLFKPHTSLIILDEPFANISFKIVPRLVSLLHSPRFSDKIILLVTHDQAIIEQSEPIKMG</sequence>
<evidence type="ECO:0000259" key="10">
    <source>
        <dbReference type="PROSITE" id="PS50929"/>
    </source>
</evidence>
<evidence type="ECO:0000256" key="3">
    <source>
        <dbReference type="ARBA" id="ARBA00022692"/>
    </source>
</evidence>
<evidence type="ECO:0000256" key="4">
    <source>
        <dbReference type="ARBA" id="ARBA00022741"/>
    </source>
</evidence>
<feature type="transmembrane region" description="Helical" evidence="8">
    <location>
        <begin position="245"/>
        <end position="264"/>
    </location>
</feature>
<feature type="transmembrane region" description="Helical" evidence="8">
    <location>
        <begin position="160"/>
        <end position="178"/>
    </location>
</feature>
<keyword evidence="6 8" id="KW-1133">Transmembrane helix</keyword>
<dbReference type="InterPro" id="IPR003593">
    <property type="entry name" value="AAA+_ATPase"/>
</dbReference>
<dbReference type="RefSeq" id="WP_230096091.1">
    <property type="nucleotide sequence ID" value="NZ_CAKKNS010000001.1"/>
</dbReference>
<feature type="transmembrane region" description="Helical" evidence="8">
    <location>
        <begin position="53"/>
        <end position="75"/>
    </location>
</feature>
<evidence type="ECO:0000313" key="12">
    <source>
        <dbReference type="Proteomes" id="UP000789707"/>
    </source>
</evidence>
<keyword evidence="4" id="KW-0547">Nucleotide-binding</keyword>
<proteinExistence type="predicted"/>
<gene>
    <name evidence="11" type="primary">btuD_2</name>
    <name evidence="11" type="ORF">WFA24289_00325</name>
</gene>
<dbReference type="SMART" id="SM00382">
    <property type="entry name" value="AAA"/>
    <property type="match status" value="1"/>
</dbReference>
<keyword evidence="7 8" id="KW-0472">Membrane</keyword>
<evidence type="ECO:0000256" key="7">
    <source>
        <dbReference type="ARBA" id="ARBA00023136"/>
    </source>
</evidence>
<comment type="caution">
    <text evidence="11">The sequence shown here is derived from an EMBL/GenBank/DDBJ whole genome shotgun (WGS) entry which is preliminary data.</text>
</comment>
<reference evidence="11 12" key="1">
    <citation type="submission" date="2021-11" db="EMBL/GenBank/DDBJ databases">
        <authorList>
            <person name="Depoorter E."/>
        </authorList>
    </citation>
    <scope>NUCLEOTIDE SEQUENCE [LARGE SCALE GENOMIC DNA]</scope>
    <source>
        <strain evidence="11 12">LMG 24289</strain>
    </source>
</reference>
<keyword evidence="3 8" id="KW-0812">Transmembrane</keyword>
<dbReference type="InterPro" id="IPR011527">
    <property type="entry name" value="ABC1_TM_dom"/>
</dbReference>
<organism evidence="11 12">
    <name type="scientific">Periweissella fabaria</name>
    <dbReference type="NCBI Taxonomy" id="546157"/>
    <lineage>
        <taxon>Bacteria</taxon>
        <taxon>Bacillati</taxon>
        <taxon>Bacillota</taxon>
        <taxon>Bacilli</taxon>
        <taxon>Lactobacillales</taxon>
        <taxon>Lactobacillaceae</taxon>
        <taxon>Periweissella</taxon>
    </lineage>
</organism>
<dbReference type="Pfam" id="PF00005">
    <property type="entry name" value="ABC_tran"/>
    <property type="match status" value="1"/>
</dbReference>
<name>A0ABM8Z3Z9_9LACO</name>
<dbReference type="InterPro" id="IPR027417">
    <property type="entry name" value="P-loop_NTPase"/>
</dbReference>
<comment type="subcellular location">
    <subcellularLocation>
        <location evidence="1">Cell membrane</location>
        <topology evidence="1">Multi-pass membrane protein</topology>
    </subcellularLocation>
</comment>
<evidence type="ECO:0000256" key="8">
    <source>
        <dbReference type="SAM" id="Phobius"/>
    </source>
</evidence>
<evidence type="ECO:0000256" key="5">
    <source>
        <dbReference type="ARBA" id="ARBA00022840"/>
    </source>
</evidence>
<dbReference type="Gene3D" id="1.20.1560.10">
    <property type="entry name" value="ABC transporter type 1, transmembrane domain"/>
    <property type="match status" value="1"/>
</dbReference>
<keyword evidence="5 11" id="KW-0067">ATP-binding</keyword>
<dbReference type="PANTHER" id="PTHR42734">
    <property type="entry name" value="METAL TRANSPORT SYSTEM ATP-BINDING PROTEIN TM_0124-RELATED"/>
    <property type="match status" value="1"/>
</dbReference>
<feature type="transmembrane region" description="Helical" evidence="8">
    <location>
        <begin position="135"/>
        <end position="154"/>
    </location>
</feature>
<dbReference type="SUPFAM" id="SSF90123">
    <property type="entry name" value="ABC transporter transmembrane region"/>
    <property type="match status" value="1"/>
</dbReference>
<dbReference type="SUPFAM" id="SSF52540">
    <property type="entry name" value="P-loop containing nucleoside triphosphate hydrolases"/>
    <property type="match status" value="1"/>
</dbReference>
<evidence type="ECO:0000256" key="2">
    <source>
        <dbReference type="ARBA" id="ARBA00022448"/>
    </source>
</evidence>
<accession>A0ABM8Z3Z9</accession>
<dbReference type="PROSITE" id="PS50929">
    <property type="entry name" value="ABC_TM1F"/>
    <property type="match status" value="1"/>
</dbReference>
<protein>
    <submittedName>
        <fullName evidence="11">Vitamin B12 import ATP-binding protein BtuD</fullName>
    </submittedName>
</protein>
<feature type="domain" description="ABC transmembrane type-1" evidence="10">
    <location>
        <begin position="20"/>
        <end position="299"/>
    </location>
</feature>
<keyword evidence="2" id="KW-0813">Transport</keyword>
<dbReference type="GO" id="GO:0005524">
    <property type="term" value="F:ATP binding"/>
    <property type="evidence" value="ECO:0007669"/>
    <property type="project" value="UniProtKB-KW"/>
</dbReference>
<dbReference type="InterPro" id="IPR050153">
    <property type="entry name" value="Metal_Ion_Import_ABC"/>
</dbReference>
<evidence type="ECO:0000313" key="11">
    <source>
        <dbReference type="EMBL" id="CAH0416026.1"/>
    </source>
</evidence>
<dbReference type="Proteomes" id="UP000789707">
    <property type="component" value="Unassembled WGS sequence"/>
</dbReference>